<dbReference type="OrthoDB" id="288987at2759"/>
<comment type="caution">
    <text evidence="3">The sequence shown here is derived from an EMBL/GenBank/DDBJ whole genome shotgun (WGS) entry which is preliminary data.</text>
</comment>
<proteinExistence type="predicted"/>
<feature type="domain" description="UFSP1/2/DUB catalytic" evidence="2">
    <location>
        <begin position="97"/>
        <end position="340"/>
    </location>
</feature>
<keyword evidence="1" id="KW-0378">Hydrolase</keyword>
<evidence type="ECO:0000313" key="4">
    <source>
        <dbReference type="Proteomes" id="UP000728185"/>
    </source>
</evidence>
<evidence type="ECO:0000256" key="1">
    <source>
        <dbReference type="ARBA" id="ARBA00022801"/>
    </source>
</evidence>
<sequence length="414" mass="45828">MNFGRIFNGIQIPSPLFWKQLMPSGTSRCSAQVLANQWLDRCVATNQLSIVDYRIRLQELRRAVRLGVDSAGTCTDGVISALRQLIDNGWMNNRWHLVSVDCDHFAAEPWEEGFACCYRNAQCVLSSLFRMSDFRKRLFGGLSAMPSVWKLQALLEAAWTLGFDPLGASQLAASVGSDRFHTSPSDNSDLTPDDRNLVGLVDSTAWLGVSDLVSLFGSIGVRCSLLECRAPSGPNNTHPRLLEHIYSYILSGRVSSTSLEVGVISHCASEFVFHTQTLTEFCRLLFLLPILSMQTFSVPMILQHEGHSRVVIGVELDSLNEPTALIVLDPNIPVEAMSLLVKAVERSQSADPNISLSHLSYAQYNWAEVLGSLRVDASRLTHSQYQLLQVNGLIETEQDLQDSMTPENITIAIS</sequence>
<dbReference type="Proteomes" id="UP000728185">
    <property type="component" value="Unassembled WGS sequence"/>
</dbReference>
<dbReference type="Pfam" id="PF07910">
    <property type="entry name" value="Peptidase_C78"/>
    <property type="match status" value="1"/>
</dbReference>
<organism evidence="3 4">
    <name type="scientific">Fasciolopsis buskii</name>
    <dbReference type="NCBI Taxonomy" id="27845"/>
    <lineage>
        <taxon>Eukaryota</taxon>
        <taxon>Metazoa</taxon>
        <taxon>Spiralia</taxon>
        <taxon>Lophotrochozoa</taxon>
        <taxon>Platyhelminthes</taxon>
        <taxon>Trematoda</taxon>
        <taxon>Digenea</taxon>
        <taxon>Plagiorchiida</taxon>
        <taxon>Echinostomata</taxon>
        <taxon>Echinostomatoidea</taxon>
        <taxon>Fasciolidae</taxon>
        <taxon>Fasciolopsis</taxon>
    </lineage>
</organism>
<reference evidence="3" key="1">
    <citation type="submission" date="2019-05" db="EMBL/GenBank/DDBJ databases">
        <title>Annotation for the trematode Fasciolopsis buski.</title>
        <authorList>
            <person name="Choi Y.-J."/>
        </authorList>
    </citation>
    <scope>NUCLEOTIDE SEQUENCE</scope>
    <source>
        <strain evidence="3">HT</strain>
        <tissue evidence="3">Whole worm</tissue>
    </source>
</reference>
<evidence type="ECO:0000313" key="3">
    <source>
        <dbReference type="EMBL" id="KAA0185884.1"/>
    </source>
</evidence>
<keyword evidence="4" id="KW-1185">Reference proteome</keyword>
<dbReference type="GO" id="GO:0016787">
    <property type="term" value="F:hydrolase activity"/>
    <property type="evidence" value="ECO:0007669"/>
    <property type="project" value="UniProtKB-KW"/>
</dbReference>
<protein>
    <recommendedName>
        <fullName evidence="2">UFSP1/2/DUB catalytic domain-containing protein</fullName>
    </recommendedName>
</protein>
<dbReference type="Gene3D" id="3.90.70.130">
    <property type="match status" value="1"/>
</dbReference>
<accession>A0A8E0RKM4</accession>
<evidence type="ECO:0000259" key="2">
    <source>
        <dbReference type="Pfam" id="PF07910"/>
    </source>
</evidence>
<dbReference type="InterPro" id="IPR012462">
    <property type="entry name" value="UFSP1/2_DUB_cat"/>
</dbReference>
<gene>
    <name evidence="3" type="ORF">FBUS_09900</name>
</gene>
<dbReference type="AlphaFoldDB" id="A0A8E0RKM4"/>
<name>A0A8E0RKM4_9TREM</name>
<dbReference type="EMBL" id="LUCM01010137">
    <property type="protein sequence ID" value="KAA0185884.1"/>
    <property type="molecule type" value="Genomic_DNA"/>
</dbReference>